<protein>
    <submittedName>
        <fullName evidence="2">Uncharacterized protein</fullName>
    </submittedName>
</protein>
<evidence type="ECO:0000313" key="2">
    <source>
        <dbReference type="EMBL" id="QCT20834.1"/>
    </source>
</evidence>
<organism evidence="2 3">
    <name type="scientific">Jejubacter calystegiae</name>
    <dbReference type="NCBI Taxonomy" id="2579935"/>
    <lineage>
        <taxon>Bacteria</taxon>
        <taxon>Pseudomonadati</taxon>
        <taxon>Pseudomonadota</taxon>
        <taxon>Gammaproteobacteria</taxon>
        <taxon>Enterobacterales</taxon>
        <taxon>Enterobacteriaceae</taxon>
        <taxon>Jejubacter</taxon>
    </lineage>
</organism>
<proteinExistence type="predicted"/>
<keyword evidence="3" id="KW-1185">Reference proteome</keyword>
<name>A0A4P8YMC4_9ENTR</name>
<reference evidence="2 3" key="1">
    <citation type="submission" date="2019-05" db="EMBL/GenBank/DDBJ databases">
        <title>Complete genome sequence of Izhakiella calystegiae KSNA2, an endophyte isolated from beach morning glory (Calystegia soldanella).</title>
        <authorList>
            <person name="Jiang L."/>
            <person name="Jeong J.C."/>
            <person name="Kim C.Y."/>
            <person name="Kim D.H."/>
            <person name="Kim S.W."/>
            <person name="Lee j."/>
        </authorList>
    </citation>
    <scope>NUCLEOTIDE SEQUENCE [LARGE SCALE GENOMIC DNA]</scope>
    <source>
        <strain evidence="2 3">KSNA2</strain>
    </source>
</reference>
<dbReference type="AlphaFoldDB" id="A0A4P8YMC4"/>
<gene>
    <name evidence="2" type="ORF">FEM41_14855</name>
</gene>
<feature type="compositionally biased region" description="Low complexity" evidence="1">
    <location>
        <begin position="51"/>
        <end position="61"/>
    </location>
</feature>
<dbReference type="KEGG" id="izh:FEM41_14855"/>
<dbReference type="RefSeq" id="WP_138096811.1">
    <property type="nucleotide sequence ID" value="NZ_CP040428.1"/>
</dbReference>
<accession>A0A4P8YMC4</accession>
<evidence type="ECO:0000313" key="3">
    <source>
        <dbReference type="Proteomes" id="UP000302163"/>
    </source>
</evidence>
<dbReference type="EMBL" id="CP040428">
    <property type="protein sequence ID" value="QCT20834.1"/>
    <property type="molecule type" value="Genomic_DNA"/>
</dbReference>
<dbReference type="Proteomes" id="UP000302163">
    <property type="component" value="Chromosome"/>
</dbReference>
<dbReference type="OrthoDB" id="6624017at2"/>
<feature type="region of interest" description="Disordered" evidence="1">
    <location>
        <begin position="44"/>
        <end position="85"/>
    </location>
</feature>
<sequence>MKRYLVERVATLAFPNGSRVTLETGIQNYPDEVAAHWAFSAYAKPLDNPTEQQEQQGQQGEQGEDKSGKADKGKVDGKKQQATDK</sequence>
<evidence type="ECO:0000256" key="1">
    <source>
        <dbReference type="SAM" id="MobiDB-lite"/>
    </source>
</evidence>
<feature type="compositionally biased region" description="Basic and acidic residues" evidence="1">
    <location>
        <begin position="63"/>
        <end position="85"/>
    </location>
</feature>